<dbReference type="InterPro" id="IPR012340">
    <property type="entry name" value="NA-bd_OB-fold"/>
</dbReference>
<comment type="caution">
    <text evidence="1">The sequence shown here is derived from an EMBL/GenBank/DDBJ whole genome shotgun (WGS) entry which is preliminary data.</text>
</comment>
<dbReference type="PANTHER" id="PTHR14944:SF2">
    <property type="entry name" value="RPA-RELATED PROTEIN RADX"/>
    <property type="match status" value="1"/>
</dbReference>
<name>A0AAW2Z0T0_9EUKA</name>
<gene>
    <name evidence="1" type="ORF">AKO1_014458</name>
</gene>
<dbReference type="GO" id="GO:0003697">
    <property type="term" value="F:single-stranded DNA binding"/>
    <property type="evidence" value="ECO:0007669"/>
    <property type="project" value="InterPro"/>
</dbReference>
<organism evidence="1 2">
    <name type="scientific">Acrasis kona</name>
    <dbReference type="NCBI Taxonomy" id="1008807"/>
    <lineage>
        <taxon>Eukaryota</taxon>
        <taxon>Discoba</taxon>
        <taxon>Heterolobosea</taxon>
        <taxon>Tetramitia</taxon>
        <taxon>Eutetramitia</taxon>
        <taxon>Acrasidae</taxon>
        <taxon>Acrasis</taxon>
    </lineage>
</organism>
<dbReference type="InterPro" id="IPR040893">
    <property type="entry name" value="RADX"/>
</dbReference>
<evidence type="ECO:0000313" key="2">
    <source>
        <dbReference type="Proteomes" id="UP001431209"/>
    </source>
</evidence>
<dbReference type="Proteomes" id="UP001431209">
    <property type="component" value="Unassembled WGS sequence"/>
</dbReference>
<dbReference type="AlphaFoldDB" id="A0AAW2Z0T0"/>
<dbReference type="SUPFAM" id="SSF50249">
    <property type="entry name" value="Nucleic acid-binding proteins"/>
    <property type="match status" value="1"/>
</dbReference>
<keyword evidence="2" id="KW-1185">Reference proteome</keyword>
<dbReference type="EMBL" id="JAOPGA020000870">
    <property type="protein sequence ID" value="KAL0482564.1"/>
    <property type="molecule type" value="Genomic_DNA"/>
</dbReference>
<accession>A0AAW2Z0T0</accession>
<dbReference type="PANTHER" id="PTHR14944">
    <property type="entry name" value="RPA-RELATED PROTEIN RADX"/>
    <property type="match status" value="1"/>
</dbReference>
<dbReference type="Gene3D" id="2.40.50.140">
    <property type="entry name" value="Nucleic acid-binding proteins"/>
    <property type="match status" value="1"/>
</dbReference>
<evidence type="ECO:0000313" key="1">
    <source>
        <dbReference type="EMBL" id="KAL0482564.1"/>
    </source>
</evidence>
<reference evidence="1 2" key="1">
    <citation type="submission" date="2024-03" db="EMBL/GenBank/DDBJ databases">
        <title>The Acrasis kona genome and developmental transcriptomes reveal deep origins of eukaryotic multicellular pathways.</title>
        <authorList>
            <person name="Sheikh S."/>
            <person name="Fu C.-J."/>
            <person name="Brown M.W."/>
            <person name="Baldauf S.L."/>
        </authorList>
    </citation>
    <scope>NUCLEOTIDE SEQUENCE [LARGE SCALE GENOMIC DNA]</scope>
    <source>
        <strain evidence="1 2">ATCC MYA-3509</strain>
    </source>
</reference>
<sequence>MADEDEERMMEEEDNEDLSNEKYLNTITKNGATIVKKLSHEVVLDVRSCNSVAYLCKDVVDKHYSDVLQEEIDIHNQGKALPQYQDEQETNRDTFSIPHDAYDIFLTDGTKITKCALSPINNYLVESCTLRQRSLVKIIERTLVYDEKVIGGGGVVLLRKVQILSENDLSLTAEAFGVSSYNFYETIKKESLTDEETNTPLIGGRGYYAPTYDDDNFDPISGFDIENFNHDNNEVCSISHAVNVQSSNSFVLGRVLKKSKIMHYAKTTSDAKYPLFFTFVMYDDSCTEGIPITVWNKMALQYYHFVVVGNVYAIHGYRVKDFFNTGAFPGSQFTKELSLNSDKSVIQLAGANQVKKLECEFSTTKDLLYKPDQSIVNVLGVVTCRRDPFRERILSSQQHEPSNTKFAHSIQCVINDNKTSIAVSIKLYSNSRIEDLDNLKTGDVIYFTDLILHSITTSSMLLDRQFYMTGSPCTNIIPIHEELPHFIKSTKLATKFEQLYKWRHSEAYQEPSTDWDRTYNLPYRFIPSYDMYKQQFPHEVTFFKNLYKLEKDLFMGEIRTACVQARIKSVTHKMESSDDEEEELVVDVVLQSLNYGCNLQVVMNVWKDSPFEFGDEKSVAELVNDRFVMESTQKDASEDDEMEQDEDDFKRDLNKYLFSGVFVIVLQISKQSKSVVYELMYGFQVSS</sequence>
<protein>
    <submittedName>
        <fullName evidence="1">Uncharacterized protein</fullName>
    </submittedName>
</protein>
<proteinExistence type="predicted"/>
<dbReference type="Pfam" id="PF17659">
    <property type="entry name" value="RADX"/>
    <property type="match status" value="1"/>
</dbReference>